<evidence type="ECO:0000313" key="13">
    <source>
        <dbReference type="Proteomes" id="UP001165080"/>
    </source>
</evidence>
<dbReference type="InterPro" id="IPR013154">
    <property type="entry name" value="ADH-like_N"/>
</dbReference>
<dbReference type="GO" id="GO:0008270">
    <property type="term" value="F:zinc ion binding"/>
    <property type="evidence" value="ECO:0007669"/>
    <property type="project" value="InterPro"/>
</dbReference>
<feature type="domain" description="Alcohol dehydrogenase-like N-terminal" evidence="11">
    <location>
        <begin position="25"/>
        <end position="136"/>
    </location>
</feature>
<dbReference type="Pfam" id="PF00107">
    <property type="entry name" value="ADH_zinc_N"/>
    <property type="match status" value="1"/>
</dbReference>
<dbReference type="Gene3D" id="3.40.50.720">
    <property type="entry name" value="NAD(P)-binding Rossmann-like Domain"/>
    <property type="match status" value="1"/>
</dbReference>
<dbReference type="Pfam" id="PF08240">
    <property type="entry name" value="ADH_N"/>
    <property type="match status" value="1"/>
</dbReference>
<dbReference type="InterPro" id="IPR002818">
    <property type="entry name" value="DJ-1/PfpI"/>
</dbReference>
<evidence type="ECO:0000313" key="12">
    <source>
        <dbReference type="EMBL" id="GLC63080.1"/>
    </source>
</evidence>
<dbReference type="Gene3D" id="3.40.50.880">
    <property type="match status" value="1"/>
</dbReference>
<dbReference type="InterPro" id="IPR006286">
    <property type="entry name" value="C56_PfpI-like"/>
</dbReference>
<dbReference type="InterPro" id="IPR011032">
    <property type="entry name" value="GroES-like_sf"/>
</dbReference>
<dbReference type="Pfam" id="PF01965">
    <property type="entry name" value="DJ-1_PfpI"/>
    <property type="match status" value="1"/>
</dbReference>
<dbReference type="NCBIfam" id="TIGR01382">
    <property type="entry name" value="PfpI"/>
    <property type="match status" value="1"/>
</dbReference>
<dbReference type="InterPro" id="IPR029062">
    <property type="entry name" value="Class_I_gatase-like"/>
</dbReference>
<comment type="similarity">
    <text evidence="2 8">Belongs to the zinc-containing alcohol dehydrogenase family.</text>
</comment>
<evidence type="ECO:0000259" key="9">
    <source>
        <dbReference type="Pfam" id="PF00107"/>
    </source>
</evidence>
<evidence type="ECO:0000256" key="1">
    <source>
        <dbReference type="ARBA" id="ARBA00001947"/>
    </source>
</evidence>
<dbReference type="InterPro" id="IPR036291">
    <property type="entry name" value="NAD(P)-bd_dom_sf"/>
</dbReference>
<name>A0A9W6C4L4_9CHLO</name>
<dbReference type="CDD" id="cd03134">
    <property type="entry name" value="GATase1_PfpI_like"/>
    <property type="match status" value="1"/>
</dbReference>
<dbReference type="SUPFAM" id="SSF51735">
    <property type="entry name" value="NAD(P)-binding Rossmann-fold domains"/>
    <property type="match status" value="1"/>
</dbReference>
<dbReference type="SUPFAM" id="SSF54909">
    <property type="entry name" value="Dimeric alpha+beta barrel"/>
    <property type="match status" value="1"/>
</dbReference>
<dbReference type="InterPro" id="IPR013149">
    <property type="entry name" value="ADH-like_C"/>
</dbReference>
<dbReference type="Gene3D" id="3.30.70.100">
    <property type="match status" value="1"/>
</dbReference>
<organism evidence="12 13">
    <name type="scientific">Pleodorina starrii</name>
    <dbReference type="NCBI Taxonomy" id="330485"/>
    <lineage>
        <taxon>Eukaryota</taxon>
        <taxon>Viridiplantae</taxon>
        <taxon>Chlorophyta</taxon>
        <taxon>core chlorophytes</taxon>
        <taxon>Chlorophyceae</taxon>
        <taxon>CS clade</taxon>
        <taxon>Chlamydomonadales</taxon>
        <taxon>Volvocaceae</taxon>
        <taxon>Pleodorina</taxon>
    </lineage>
</organism>
<feature type="domain" description="Alcohol dehydrogenase-like C-terminal" evidence="9">
    <location>
        <begin position="188"/>
        <end position="257"/>
    </location>
</feature>
<dbReference type="SUPFAM" id="SSF52317">
    <property type="entry name" value="Class I glutamine amidotransferase-like"/>
    <property type="match status" value="1"/>
</dbReference>
<evidence type="ECO:0000259" key="11">
    <source>
        <dbReference type="Pfam" id="PF08240"/>
    </source>
</evidence>
<keyword evidence="5 8" id="KW-0862">Zinc</keyword>
<evidence type="ECO:0000256" key="6">
    <source>
        <dbReference type="ARBA" id="ARBA00023002"/>
    </source>
</evidence>
<reference evidence="12 13" key="1">
    <citation type="journal article" date="2023" name="Commun. Biol.">
        <title>Reorganization of the ancestral sex-determining regions during the evolution of trioecy in Pleodorina starrii.</title>
        <authorList>
            <person name="Takahashi K."/>
            <person name="Suzuki S."/>
            <person name="Kawai-Toyooka H."/>
            <person name="Yamamoto K."/>
            <person name="Hamaji T."/>
            <person name="Ootsuki R."/>
            <person name="Yamaguchi H."/>
            <person name="Kawachi M."/>
            <person name="Higashiyama T."/>
            <person name="Nozaki H."/>
        </authorList>
    </citation>
    <scope>NUCLEOTIDE SEQUENCE [LARGE SCALE GENOMIC DNA]</scope>
    <source>
        <strain evidence="12 13">NIES-4479</strain>
    </source>
</reference>
<evidence type="ECO:0000256" key="8">
    <source>
        <dbReference type="RuleBase" id="RU361277"/>
    </source>
</evidence>
<dbReference type="PANTHER" id="PTHR42813">
    <property type="entry name" value="ZINC-TYPE ALCOHOL DEHYDROGENASE-LIKE"/>
    <property type="match status" value="1"/>
</dbReference>
<evidence type="ECO:0000256" key="3">
    <source>
        <dbReference type="ARBA" id="ARBA00008542"/>
    </source>
</evidence>
<keyword evidence="4 8" id="KW-0479">Metal-binding</keyword>
<comment type="caution">
    <text evidence="12">The sequence shown here is derived from an EMBL/GenBank/DDBJ whole genome shotgun (WGS) entry which is preliminary data.</text>
</comment>
<protein>
    <submittedName>
        <fullName evidence="12">Uncharacterized protein</fullName>
    </submittedName>
</protein>
<comment type="similarity">
    <text evidence="3">Belongs to the peptidase C56 family.</text>
</comment>
<dbReference type="PANTHER" id="PTHR42813:SF3">
    <property type="entry name" value="GLUTATHIONE-INDEPENDENT FORMALDEHYDE DEHYDROGENASE"/>
    <property type="match status" value="1"/>
</dbReference>
<dbReference type="Gene3D" id="3.90.180.10">
    <property type="entry name" value="Medium-chain alcohol dehydrogenases, catalytic domain"/>
    <property type="match status" value="1"/>
</dbReference>
<comment type="cofactor">
    <cofactor evidence="1 8">
        <name>Zn(2+)</name>
        <dbReference type="ChEBI" id="CHEBI:29105"/>
    </cofactor>
</comment>
<dbReference type="PROSITE" id="PS51276">
    <property type="entry name" value="PEPTIDASE_C56_PFPI"/>
    <property type="match status" value="1"/>
</dbReference>
<keyword evidence="13" id="KW-1185">Reference proteome</keyword>
<evidence type="ECO:0000259" key="10">
    <source>
        <dbReference type="Pfam" id="PF01965"/>
    </source>
</evidence>
<sequence length="650" mass="69178">MKAVVYQGPHDVAVTDVPDAKIERPTDVLVRVTTTNICGSDLHMYEGRTSFEKGRTFGHENMGEVVEIGKGVEKVKVGDRVVLPFNISCGFCKNCERGLTNYCLTTQPDPSAAGAAYGFAEMGPYGGGQAELLRVPFGDHNALRLGEDAQDKENDYVMLSDIFPTGYHATEMAGVIPGDSVVIAGAGPVGLMAALSATIKGAAKVMVVDRHPDRLALAEQIGAIAIDDSKVDPVQAVLDETMGLGADRGCECVGYQAHDPEGNEDPAATLNMLINSVRFTGGIGTVGVFVPQDPGAKGELAKQGKVAIDFGTHWFKGQTMGNGQAPVKRYNRRLRDLIAADKAKPSWIVSHEISLDQAADAYRNFDARGRTDMAADLQGKRVAILAADGVERVELEQPREALERAGAQTEVLSIHDGEIKARKNDLDEAGTFTVDGLVADASVGDYDALLLPGGTVNPDQLRVDKDAVSFVRDFVESGKPVAAICHGPWTLIEAGVAAGRTLTSFPSIRTDLRNAGADVVDQDVVVDKNLITSRSPEDLPAFSEAIVSQLAGTPTKEEEKFDALPGKEDDVKEFLDSGRALVEDEQATTAWFAFRLGPTSFGIFDVFPDDAGRDAHLSGPVAVALGEQTGTLFSEPTIEKLDVLGSKLPA</sequence>
<dbReference type="EMBL" id="BRXU01000081">
    <property type="protein sequence ID" value="GLC63080.1"/>
    <property type="molecule type" value="Genomic_DNA"/>
</dbReference>
<dbReference type="InterPro" id="IPR002328">
    <property type="entry name" value="ADH_Zn_CS"/>
</dbReference>
<evidence type="ECO:0000256" key="2">
    <source>
        <dbReference type="ARBA" id="ARBA00008072"/>
    </source>
</evidence>
<dbReference type="AlphaFoldDB" id="A0A9W6C4L4"/>
<dbReference type="PROSITE" id="PS00059">
    <property type="entry name" value="ADH_ZINC"/>
    <property type="match status" value="1"/>
</dbReference>
<dbReference type="InterPro" id="IPR011008">
    <property type="entry name" value="Dimeric_a/b-barrel"/>
</dbReference>
<gene>
    <name evidence="12" type="primary">PLESTB004235</name>
    <name evidence="12" type="ORF">PLESTB_001978500</name>
</gene>
<evidence type="ECO:0000256" key="7">
    <source>
        <dbReference type="ARBA" id="ARBA00023027"/>
    </source>
</evidence>
<dbReference type="Proteomes" id="UP001165080">
    <property type="component" value="Unassembled WGS sequence"/>
</dbReference>
<dbReference type="GO" id="GO:0016491">
    <property type="term" value="F:oxidoreductase activity"/>
    <property type="evidence" value="ECO:0007669"/>
    <property type="project" value="UniProtKB-KW"/>
</dbReference>
<dbReference type="CDD" id="cd08282">
    <property type="entry name" value="PFDH_like"/>
    <property type="match status" value="1"/>
</dbReference>
<keyword evidence="6" id="KW-0560">Oxidoreductase</keyword>
<dbReference type="SUPFAM" id="SSF50129">
    <property type="entry name" value="GroES-like"/>
    <property type="match status" value="1"/>
</dbReference>
<proteinExistence type="inferred from homology"/>
<evidence type="ECO:0000256" key="5">
    <source>
        <dbReference type="ARBA" id="ARBA00022833"/>
    </source>
</evidence>
<feature type="domain" description="DJ-1/PfpI" evidence="10">
    <location>
        <begin position="380"/>
        <end position="548"/>
    </location>
</feature>
<evidence type="ECO:0000256" key="4">
    <source>
        <dbReference type="ARBA" id="ARBA00022723"/>
    </source>
</evidence>
<keyword evidence="7" id="KW-0520">NAD</keyword>
<accession>A0A9W6C4L4</accession>